<sequence>MPADTNSPRNSASRPVARRQTFGVTGFRRRQHGSVQQFDRCELERSGWRTTLDYQENHVRGRDGRLEQLHVVWRAEAERVGRDGVTQVVAASGSTLAKAWSRLRAEADLAEVRMHRDGPMMRRAPRRNGLARL</sequence>
<organism evidence="1 2">
    <name type="scientific">Ilumatobacter coccineus (strain NBRC 103263 / KCTC 29153 / YM16-304)</name>
    <dbReference type="NCBI Taxonomy" id="1313172"/>
    <lineage>
        <taxon>Bacteria</taxon>
        <taxon>Bacillati</taxon>
        <taxon>Actinomycetota</taxon>
        <taxon>Acidimicrobiia</taxon>
        <taxon>Acidimicrobiales</taxon>
        <taxon>Ilumatobacteraceae</taxon>
        <taxon>Ilumatobacter</taxon>
    </lineage>
</organism>
<dbReference type="Proteomes" id="UP000011863">
    <property type="component" value="Chromosome"/>
</dbReference>
<proteinExistence type="predicted"/>
<dbReference type="KEGG" id="aym:YM304_14170"/>
<evidence type="ECO:0000313" key="1">
    <source>
        <dbReference type="EMBL" id="BAN01731.1"/>
    </source>
</evidence>
<protein>
    <submittedName>
        <fullName evidence="1">Uncharacterized protein</fullName>
    </submittedName>
</protein>
<dbReference type="EMBL" id="AP012057">
    <property type="protein sequence ID" value="BAN01731.1"/>
    <property type="molecule type" value="Genomic_DNA"/>
</dbReference>
<evidence type="ECO:0000313" key="2">
    <source>
        <dbReference type="Proteomes" id="UP000011863"/>
    </source>
</evidence>
<gene>
    <name evidence="1" type="ORF">YM304_14170</name>
</gene>
<accession>A0A6C7E575</accession>
<name>A0A6C7E575_ILUCY</name>
<dbReference type="AlphaFoldDB" id="A0A6C7E575"/>
<reference evidence="1 2" key="1">
    <citation type="journal article" date="2013" name="Int. J. Syst. Evol. Microbiol.">
        <title>Ilumatobacter nonamiense sp. nov. and Ilumatobacter coccineum sp. nov., isolated from seashore sand.</title>
        <authorList>
            <person name="Matsumoto A."/>
            <person name="Kasai H."/>
            <person name="Matsuo Y."/>
            <person name="Shizuri Y."/>
            <person name="Ichikawa N."/>
            <person name="Fujita N."/>
            <person name="Omura S."/>
            <person name="Takahashi Y."/>
        </authorList>
    </citation>
    <scope>NUCLEOTIDE SEQUENCE [LARGE SCALE GENOMIC DNA]</scope>
    <source>
        <strain evidence="2">NBRC 103263 / KCTC 29153 / YM16-304</strain>
    </source>
</reference>
<keyword evidence="2" id="KW-1185">Reference proteome</keyword>